<dbReference type="GeneID" id="94553597"/>
<dbReference type="NCBIfam" id="TIGR03558">
    <property type="entry name" value="oxido_grp_1"/>
    <property type="match status" value="1"/>
</dbReference>
<dbReference type="PANTHER" id="PTHR30137">
    <property type="entry name" value="LUCIFERASE-LIKE MONOOXYGENASE"/>
    <property type="match status" value="1"/>
</dbReference>
<name>A0A6G7WJI1_9LACT</name>
<dbReference type="InterPro" id="IPR011251">
    <property type="entry name" value="Luciferase-like_dom"/>
</dbReference>
<protein>
    <submittedName>
        <fullName evidence="3">LLM class flavin-dependent oxidoreductase</fullName>
    </submittedName>
</protein>
<dbReference type="Gene3D" id="3.20.20.30">
    <property type="entry name" value="Luciferase-like domain"/>
    <property type="match status" value="1"/>
</dbReference>
<keyword evidence="4" id="KW-1185">Reference proteome</keyword>
<dbReference type="Proteomes" id="UP000501830">
    <property type="component" value="Chromosome"/>
</dbReference>
<accession>A0A6G7WJI1</accession>
<comment type="similarity">
    <text evidence="1">To bacterial alkanal monooxygenase alpha and beta chains.</text>
</comment>
<evidence type="ECO:0000313" key="4">
    <source>
        <dbReference type="Proteomes" id="UP000501830"/>
    </source>
</evidence>
<dbReference type="RefSeq" id="WP_166063389.1">
    <property type="nucleotide sequence ID" value="NZ_CP049889.1"/>
</dbReference>
<dbReference type="EMBL" id="CP049889">
    <property type="protein sequence ID" value="QIK52328.1"/>
    <property type="molecule type" value="Genomic_DNA"/>
</dbReference>
<dbReference type="Pfam" id="PF00296">
    <property type="entry name" value="Bac_luciferase"/>
    <property type="match status" value="1"/>
</dbReference>
<reference evidence="3 4" key="1">
    <citation type="journal article" date="2017" name="Int. J. Syst. Evol. Microbiol.">
        <title>Jeotgalibaca porci sp. nov. and Jeotgalibaca arthritidis sp. nov., isolated from pigs, and emended description of the genus Jeotgalibaca.</title>
        <authorList>
            <person name="Zamora L."/>
            <person name="Perez-Sancho M."/>
            <person name="Dominguez L."/>
            <person name="Fernandez-Garayzabal J.F."/>
            <person name="Vela A.I."/>
        </authorList>
    </citation>
    <scope>NUCLEOTIDE SEQUENCE [LARGE SCALE GENOMIC DNA]</scope>
    <source>
        <strain evidence="3 4">CCUG 69148</strain>
    </source>
</reference>
<dbReference type="GO" id="GO:0005829">
    <property type="term" value="C:cytosol"/>
    <property type="evidence" value="ECO:0007669"/>
    <property type="project" value="TreeGrafter"/>
</dbReference>
<dbReference type="AlphaFoldDB" id="A0A6G7WJI1"/>
<evidence type="ECO:0000256" key="1">
    <source>
        <dbReference type="ARBA" id="ARBA00007789"/>
    </source>
</evidence>
<sequence>MDLSILDQVPVSTSGSARESLENAVSLAQLAEELGYRRIWFSEHHGATNLASSAPEIIVAHVASKTNTIHVGTGGIMMMHYSPLKIVETFKTLEVLHPGRIDLGVGRAPGGDRNAIFALSQGKAPNLTSLYDKIDVMQDLLLDKQPQYEVYQHTPATPESETVPAMWLLGSSGDSAMQAATKGMGYSYAQFFSGKLNPEAFEIYNANFKPSPFMEKKKLSVAFYAMVCETKEEAEYYSLPYLISRMNLMRGLPMGKMLTPEEAANQSFSEMDRLFLKKVREGLLIGTPESVATELREYGERYQIDEAMIVTFADPQEVRQQSYRYLAQEFNLQKGGSDL</sequence>
<dbReference type="SUPFAM" id="SSF51679">
    <property type="entry name" value="Bacterial luciferase-like"/>
    <property type="match status" value="1"/>
</dbReference>
<dbReference type="InterPro" id="IPR050766">
    <property type="entry name" value="Bact_Lucif_Oxidored"/>
</dbReference>
<feature type="domain" description="Luciferase-like" evidence="2">
    <location>
        <begin position="1"/>
        <end position="300"/>
    </location>
</feature>
<proteinExistence type="predicted"/>
<evidence type="ECO:0000313" key="3">
    <source>
        <dbReference type="EMBL" id="QIK52328.1"/>
    </source>
</evidence>
<dbReference type="GO" id="GO:0016705">
    <property type="term" value="F:oxidoreductase activity, acting on paired donors, with incorporation or reduction of molecular oxygen"/>
    <property type="evidence" value="ECO:0007669"/>
    <property type="project" value="InterPro"/>
</dbReference>
<dbReference type="PANTHER" id="PTHR30137:SF6">
    <property type="entry name" value="LUCIFERASE-LIKE MONOOXYGENASE"/>
    <property type="match status" value="1"/>
</dbReference>
<evidence type="ECO:0000259" key="2">
    <source>
        <dbReference type="Pfam" id="PF00296"/>
    </source>
</evidence>
<dbReference type="KEGG" id="jpo:G7058_09895"/>
<dbReference type="InterPro" id="IPR036661">
    <property type="entry name" value="Luciferase-like_sf"/>
</dbReference>
<dbReference type="InterPro" id="IPR019949">
    <property type="entry name" value="CmoO-like"/>
</dbReference>
<dbReference type="CDD" id="cd00347">
    <property type="entry name" value="Flavin_utilizing_monoxygenases"/>
    <property type="match status" value="1"/>
</dbReference>
<gene>
    <name evidence="3" type="ORF">G7058_09895</name>
</gene>
<organism evidence="3 4">
    <name type="scientific">Jeotgalibaca porci</name>
    <dbReference type="NCBI Taxonomy" id="1868793"/>
    <lineage>
        <taxon>Bacteria</taxon>
        <taxon>Bacillati</taxon>
        <taxon>Bacillota</taxon>
        <taxon>Bacilli</taxon>
        <taxon>Lactobacillales</taxon>
        <taxon>Carnobacteriaceae</taxon>
        <taxon>Jeotgalibaca</taxon>
    </lineage>
</organism>